<feature type="region of interest" description="Disordered" evidence="3">
    <location>
        <begin position="330"/>
        <end position="352"/>
    </location>
</feature>
<protein>
    <recommendedName>
        <fullName evidence="8">Mon2/Sec7/BIG1-like HUS domain-containing protein</fullName>
    </recommendedName>
</protein>
<feature type="compositionally biased region" description="Polar residues" evidence="3">
    <location>
        <begin position="43"/>
        <end position="54"/>
    </location>
</feature>
<accession>A0A4Y9ZVD5</accession>
<organism evidence="6 7">
    <name type="scientific">Hericium alpestre</name>
    <dbReference type="NCBI Taxonomy" id="135208"/>
    <lineage>
        <taxon>Eukaryota</taxon>
        <taxon>Fungi</taxon>
        <taxon>Dikarya</taxon>
        <taxon>Basidiomycota</taxon>
        <taxon>Agaricomycotina</taxon>
        <taxon>Agaricomycetes</taxon>
        <taxon>Russulales</taxon>
        <taxon>Hericiaceae</taxon>
        <taxon>Hericium</taxon>
    </lineage>
</organism>
<evidence type="ECO:0000256" key="2">
    <source>
        <dbReference type="ARBA" id="ARBA00022927"/>
    </source>
</evidence>
<evidence type="ECO:0000313" key="7">
    <source>
        <dbReference type="Proteomes" id="UP000298061"/>
    </source>
</evidence>
<dbReference type="STRING" id="135208.A0A4Y9ZVD5"/>
<dbReference type="InterPro" id="IPR032629">
    <property type="entry name" value="DCB_dom"/>
</dbReference>
<feature type="region of interest" description="Disordered" evidence="3">
    <location>
        <begin position="1"/>
        <end position="236"/>
    </location>
</feature>
<evidence type="ECO:0000256" key="1">
    <source>
        <dbReference type="ARBA" id="ARBA00022448"/>
    </source>
</evidence>
<dbReference type="GO" id="GO:0005794">
    <property type="term" value="C:Golgi apparatus"/>
    <property type="evidence" value="ECO:0007669"/>
    <property type="project" value="UniProtKB-ARBA"/>
</dbReference>
<comment type="caution">
    <text evidence="6">The sequence shown here is derived from an EMBL/GenBank/DDBJ whole genome shotgun (WGS) entry which is preliminary data.</text>
</comment>
<feature type="compositionally biased region" description="Polar residues" evidence="3">
    <location>
        <begin position="774"/>
        <end position="789"/>
    </location>
</feature>
<dbReference type="InterPro" id="IPR032691">
    <property type="entry name" value="Mon2/Sec7/BIG1-like_HUS"/>
</dbReference>
<feature type="compositionally biased region" description="Pro residues" evidence="3">
    <location>
        <begin position="528"/>
        <end position="539"/>
    </location>
</feature>
<feature type="compositionally biased region" description="Polar residues" evidence="3">
    <location>
        <begin position="196"/>
        <end position="236"/>
    </location>
</feature>
<dbReference type="OrthoDB" id="3260456at2759"/>
<name>A0A4Y9ZVD5_9AGAM</name>
<feature type="compositionally biased region" description="Low complexity" evidence="3">
    <location>
        <begin position="11"/>
        <end position="20"/>
    </location>
</feature>
<proteinExistence type="predicted"/>
<feature type="compositionally biased region" description="Basic and acidic residues" evidence="3">
    <location>
        <begin position="57"/>
        <end position="78"/>
    </location>
</feature>
<feature type="compositionally biased region" description="Polar residues" evidence="3">
    <location>
        <begin position="21"/>
        <end position="31"/>
    </location>
</feature>
<dbReference type="PANTHER" id="PTHR10663:SF375">
    <property type="entry name" value="LD29171P"/>
    <property type="match status" value="1"/>
</dbReference>
<keyword evidence="1" id="KW-0813">Transport</keyword>
<gene>
    <name evidence="6" type="ORF">EWM64_g6017</name>
</gene>
<feature type="compositionally biased region" description="Basic and acidic residues" evidence="3">
    <location>
        <begin position="129"/>
        <end position="148"/>
    </location>
</feature>
<keyword evidence="7" id="KW-1185">Reference proteome</keyword>
<feature type="domain" description="Mon2/Sec7/BIG1-like dimerisation and cyclophilin-binding" evidence="5">
    <location>
        <begin position="259"/>
        <end position="439"/>
    </location>
</feature>
<dbReference type="PANTHER" id="PTHR10663">
    <property type="entry name" value="GUANYL-NUCLEOTIDE EXCHANGE FACTOR"/>
    <property type="match status" value="1"/>
</dbReference>
<sequence>MEAAYPEQPASDTPPDSSSTLNNHTESSNGPDVTEHPVDVPTGPSNGHATSNGVEYQRGRENGRVDGDAKVDEDHEGLPEPAAAETTDPLRPTVKEVHRAELTIEVPKLPDGRPPVQQDERELQDEQVSEPKAEPDAEHAEVLDRRDSIALAPESSATDHTHPPTPPSKASMDRPLPARKDSLKFSPARPSHRQSDTASTVHTNGAQSTFSPSRSTISLANATSPTATSHRRSMTISRGHSVSTVLITSALETIAASKEAKRSAPLKGSVHHALELIKANMGGDRPREIFEPLRLACETRNEKLMIASLDCISKLISYSFFVEHDAPPVMTLPSPPPSPGASRHSQAQANQPPPTLVDLVVHTITTCHTEATPDPVSLQVVKALLALVLSPTVLVHQSSLLKAVRTVYNVFLMSNDPVNQTVAQGGLTQMVHHVFSRCKIVPAASAESNSSLSTKTENSPATRRQSLAPSTPETGPPPSLPSHDELPSASEGAPSDAPESVSDPQEHSSPASQAGEQALNGRHERNAQPPPIATSPAPPETASSLHADDIHDLDSELGHPTHTHLTTNDFFLKDAFLVFRAMCKLTMKPLATESERDMKSHGMRSKLLSLHMVLIILNSHMDIFVSPSSLIYSSSSHEATPFIQMANQYLCLSLSRNAVSPVPQVFEISVEIFWRVLSGMRTKLKKEIELLFHEIFLPILEMKTATLKQKAVILGMLSRLCQDPQALVEIYLNYDCDSEAADNIYEHLMNIITKIGTTSLSAAAQQKNDDPRSPNITPTTKTTHGNIPPSLSTNAMSVSGSMDTSVLGHSEQQLRRQSLECVVAVLHSLVAWGTTSGKSPADAAAEASAPATTASNPATGRMLAYGRARCSSGLPLCAAWSGVGRVWLWKWGARAAAALRLYPRGRDARASAGYGLFKYKGGV</sequence>
<dbReference type="EMBL" id="SFCI01000773">
    <property type="protein sequence ID" value="TFY77993.1"/>
    <property type="molecule type" value="Genomic_DNA"/>
</dbReference>
<evidence type="ECO:0000256" key="3">
    <source>
        <dbReference type="SAM" id="MobiDB-lite"/>
    </source>
</evidence>
<evidence type="ECO:0000259" key="4">
    <source>
        <dbReference type="Pfam" id="PF12783"/>
    </source>
</evidence>
<evidence type="ECO:0008006" key="8">
    <source>
        <dbReference type="Google" id="ProtNLM"/>
    </source>
</evidence>
<dbReference type="Proteomes" id="UP000298061">
    <property type="component" value="Unassembled WGS sequence"/>
</dbReference>
<feature type="compositionally biased region" description="Polar residues" evidence="3">
    <location>
        <begin position="446"/>
        <end position="473"/>
    </location>
</feature>
<feature type="region of interest" description="Disordered" evidence="3">
    <location>
        <begin position="762"/>
        <end position="789"/>
    </location>
</feature>
<feature type="compositionally biased region" description="Basic and acidic residues" evidence="3">
    <location>
        <begin position="93"/>
        <end position="102"/>
    </location>
</feature>
<dbReference type="AlphaFoldDB" id="A0A4Y9ZVD5"/>
<evidence type="ECO:0000259" key="5">
    <source>
        <dbReference type="Pfam" id="PF16213"/>
    </source>
</evidence>
<evidence type="ECO:0000313" key="6">
    <source>
        <dbReference type="EMBL" id="TFY77993.1"/>
    </source>
</evidence>
<feature type="domain" description="Mon2/Sec7/BIG1-like HUS" evidence="4">
    <location>
        <begin position="572"/>
        <end position="741"/>
    </location>
</feature>
<feature type="region of interest" description="Disordered" evidence="3">
    <location>
        <begin position="445"/>
        <end position="545"/>
    </location>
</feature>
<dbReference type="Pfam" id="PF12783">
    <property type="entry name" value="Sec7-like_HUS"/>
    <property type="match status" value="1"/>
</dbReference>
<keyword evidence="2" id="KW-0653">Protein transport</keyword>
<dbReference type="GO" id="GO:0015031">
    <property type="term" value="P:protein transport"/>
    <property type="evidence" value="ECO:0007669"/>
    <property type="project" value="UniProtKB-KW"/>
</dbReference>
<reference evidence="6 7" key="1">
    <citation type="submission" date="2019-02" db="EMBL/GenBank/DDBJ databases">
        <title>Genome sequencing of the rare red list fungi Hericium alpestre (H. flagellum).</title>
        <authorList>
            <person name="Buettner E."/>
            <person name="Kellner H."/>
        </authorList>
    </citation>
    <scope>NUCLEOTIDE SEQUENCE [LARGE SCALE GENOMIC DNA]</scope>
    <source>
        <strain evidence="6 7">DSM 108284</strain>
    </source>
</reference>
<dbReference type="Pfam" id="PF16213">
    <property type="entry name" value="DCB"/>
    <property type="match status" value="1"/>
</dbReference>